<dbReference type="GO" id="GO:0016787">
    <property type="term" value="F:hydrolase activity"/>
    <property type="evidence" value="ECO:0007669"/>
    <property type="project" value="UniProtKB-KW"/>
</dbReference>
<organism evidence="4 5">
    <name type="scientific">Algoriphagus taiwanensis</name>
    <dbReference type="NCBI Taxonomy" id="1445656"/>
    <lineage>
        <taxon>Bacteria</taxon>
        <taxon>Pseudomonadati</taxon>
        <taxon>Bacteroidota</taxon>
        <taxon>Cytophagia</taxon>
        <taxon>Cytophagales</taxon>
        <taxon>Cyclobacteriaceae</taxon>
        <taxon>Algoriphagus</taxon>
    </lineage>
</organism>
<keyword evidence="3" id="KW-0732">Signal</keyword>
<accession>A0ABQ6PWY7</accession>
<name>A0ABQ6PWY7_9BACT</name>
<dbReference type="PANTHER" id="PTHR40841:SF2">
    <property type="entry name" value="SIDEROPHORE-DEGRADING ESTERASE (EUROFUNG)"/>
    <property type="match status" value="1"/>
</dbReference>
<dbReference type="Proteomes" id="UP001307705">
    <property type="component" value="Unassembled WGS sequence"/>
</dbReference>
<dbReference type="EMBL" id="BTPE01000002">
    <property type="protein sequence ID" value="GMQ32459.1"/>
    <property type="molecule type" value="Genomic_DNA"/>
</dbReference>
<dbReference type="InterPro" id="IPR052558">
    <property type="entry name" value="Siderophore_Hydrolase_D"/>
</dbReference>
<evidence type="ECO:0000313" key="5">
    <source>
        <dbReference type="Proteomes" id="UP001307705"/>
    </source>
</evidence>
<dbReference type="RefSeq" id="WP_338227279.1">
    <property type="nucleotide sequence ID" value="NZ_BTPE01000002.1"/>
</dbReference>
<dbReference type="Pfam" id="PF00756">
    <property type="entry name" value="Esterase"/>
    <property type="match status" value="1"/>
</dbReference>
<dbReference type="SUPFAM" id="SSF53474">
    <property type="entry name" value="alpha/beta-Hydrolases"/>
    <property type="match status" value="1"/>
</dbReference>
<evidence type="ECO:0000256" key="3">
    <source>
        <dbReference type="SAM" id="SignalP"/>
    </source>
</evidence>
<keyword evidence="2 4" id="KW-0378">Hydrolase</keyword>
<comment type="similarity">
    <text evidence="1">Belongs to the esterase D family.</text>
</comment>
<feature type="chain" id="PRO_5045945830" evidence="3">
    <location>
        <begin position="22"/>
        <end position="292"/>
    </location>
</feature>
<dbReference type="InterPro" id="IPR000801">
    <property type="entry name" value="Esterase-like"/>
</dbReference>
<reference evidence="4 5" key="1">
    <citation type="submission" date="2023-08" db="EMBL/GenBank/DDBJ databases">
        <title>Draft genome sequence of Algoriphagus taiwanensis.</title>
        <authorList>
            <person name="Takatani N."/>
            <person name="Hosokawa M."/>
            <person name="Sawabe T."/>
        </authorList>
    </citation>
    <scope>NUCLEOTIDE SEQUENCE [LARGE SCALE GENOMIC DNA]</scope>
    <source>
        <strain evidence="4 5">JCM 19755</strain>
    </source>
</reference>
<dbReference type="InterPro" id="IPR029058">
    <property type="entry name" value="AB_hydrolase_fold"/>
</dbReference>
<dbReference type="Gene3D" id="3.40.50.1820">
    <property type="entry name" value="alpha/beta hydrolase"/>
    <property type="match status" value="1"/>
</dbReference>
<dbReference type="PANTHER" id="PTHR40841">
    <property type="entry name" value="SIDEROPHORE TRIACETYLFUSARININE C ESTERASE"/>
    <property type="match status" value="1"/>
</dbReference>
<protein>
    <submittedName>
        <fullName evidence="4">Alpha/beta hydrolase-fold protein</fullName>
    </submittedName>
</protein>
<evidence type="ECO:0000256" key="2">
    <source>
        <dbReference type="ARBA" id="ARBA00022801"/>
    </source>
</evidence>
<proteinExistence type="inferred from homology"/>
<gene>
    <name evidence="4" type="ORF">Ataiwa_07310</name>
</gene>
<sequence length="292" mass="33519">MNRSIFFFLLPLALFQSEIFAQNHSFESNLPQTVTKEIKNSAGKSYELIITLPPDYQAEKEYPVMYYLDAWWLRDLVPGCYRVKSLSNKSLSNTMLDVILVGISSVGNEVDWNRQRNMDFTPSKFNLNIVFNNGAVPLDKSTTGGAEEFIQFLKEKVFPTIEREYKVDRSSRGILGHSLGGLFGAYAYLQHPELFSKYILIAPSIWWNQSELLADRESFISKSLANMFVAMGTEEIKMMKDPMPTFIEYLNPKGNPKLNLTYLEYENEGHHSVLPKSIYDALEIIYSKTQLD</sequence>
<keyword evidence="5" id="KW-1185">Reference proteome</keyword>
<evidence type="ECO:0000256" key="1">
    <source>
        <dbReference type="ARBA" id="ARBA00005622"/>
    </source>
</evidence>
<comment type="caution">
    <text evidence="4">The sequence shown here is derived from an EMBL/GenBank/DDBJ whole genome shotgun (WGS) entry which is preliminary data.</text>
</comment>
<evidence type="ECO:0000313" key="4">
    <source>
        <dbReference type="EMBL" id="GMQ32459.1"/>
    </source>
</evidence>
<feature type="signal peptide" evidence="3">
    <location>
        <begin position="1"/>
        <end position="21"/>
    </location>
</feature>